<protein>
    <submittedName>
        <fullName evidence="5">DNA-binding protein</fullName>
    </submittedName>
</protein>
<keyword evidence="3 5" id="KW-0238">DNA-binding</keyword>
<dbReference type="AlphaFoldDB" id="A0A096AW58"/>
<evidence type="ECO:0000313" key="5">
    <source>
        <dbReference type="EMBL" id="KGF50976.1"/>
    </source>
</evidence>
<comment type="similarity">
    <text evidence="1 4">Belongs to the bacterial histone-like protein family.</text>
</comment>
<dbReference type="Gene3D" id="4.10.520.10">
    <property type="entry name" value="IHF-like DNA-binding proteins"/>
    <property type="match status" value="1"/>
</dbReference>
<keyword evidence="2" id="KW-0226">DNA condensation</keyword>
<dbReference type="InterPro" id="IPR000119">
    <property type="entry name" value="Hist_DNA-bd"/>
</dbReference>
<dbReference type="SMART" id="SM00411">
    <property type="entry name" value="BHL"/>
    <property type="match status" value="1"/>
</dbReference>
<evidence type="ECO:0000256" key="2">
    <source>
        <dbReference type="ARBA" id="ARBA00023067"/>
    </source>
</evidence>
<name>A0A096AW58_9BACT</name>
<organism evidence="5 6">
    <name type="scientific">Prevotella melaninogenica DNF00666</name>
    <dbReference type="NCBI Taxonomy" id="1401073"/>
    <lineage>
        <taxon>Bacteria</taxon>
        <taxon>Pseudomonadati</taxon>
        <taxon>Bacteroidota</taxon>
        <taxon>Bacteroidia</taxon>
        <taxon>Bacteroidales</taxon>
        <taxon>Prevotellaceae</taxon>
        <taxon>Prevotella</taxon>
    </lineage>
</organism>
<dbReference type="PANTHER" id="PTHR33175">
    <property type="entry name" value="DNA-BINDING PROTEIN HU"/>
    <property type="match status" value="1"/>
</dbReference>
<dbReference type="PRINTS" id="PR01727">
    <property type="entry name" value="DNABINDINGHU"/>
</dbReference>
<gene>
    <name evidence="5" type="ORF">HMPREF0661_04150</name>
</gene>
<dbReference type="InterPro" id="IPR010992">
    <property type="entry name" value="IHF-like_DNA-bd_dom_sf"/>
</dbReference>
<proteinExistence type="inferred from homology"/>
<dbReference type="Pfam" id="PF00216">
    <property type="entry name" value="Bac_DNA_binding"/>
    <property type="match status" value="1"/>
</dbReference>
<sequence>MNNKEFIAALAARTGYTQDESQKMVKTIVDMMGKSFETGEPVPVIGFGTFEVKKRLERVMVNPSTGLRMLVPPKLVLNFKPAATIKGHIRKGGQDNG</sequence>
<dbReference type="RefSeq" id="WP_036863419.1">
    <property type="nucleotide sequence ID" value="NZ_JRNS01000239.1"/>
</dbReference>
<dbReference type="GO" id="GO:0030527">
    <property type="term" value="F:structural constituent of chromatin"/>
    <property type="evidence" value="ECO:0007669"/>
    <property type="project" value="InterPro"/>
</dbReference>
<dbReference type="SUPFAM" id="SSF47729">
    <property type="entry name" value="IHF-like DNA-binding proteins"/>
    <property type="match status" value="1"/>
</dbReference>
<dbReference type="GO" id="GO:0005829">
    <property type="term" value="C:cytosol"/>
    <property type="evidence" value="ECO:0007669"/>
    <property type="project" value="TreeGrafter"/>
</dbReference>
<evidence type="ECO:0000313" key="6">
    <source>
        <dbReference type="Proteomes" id="UP000029578"/>
    </source>
</evidence>
<dbReference type="GO" id="GO:0030261">
    <property type="term" value="P:chromosome condensation"/>
    <property type="evidence" value="ECO:0007669"/>
    <property type="project" value="UniProtKB-KW"/>
</dbReference>
<dbReference type="Proteomes" id="UP000029578">
    <property type="component" value="Unassembled WGS sequence"/>
</dbReference>
<dbReference type="EMBL" id="JRNS01000239">
    <property type="protein sequence ID" value="KGF50976.1"/>
    <property type="molecule type" value="Genomic_DNA"/>
</dbReference>
<reference evidence="5 6" key="1">
    <citation type="submission" date="2014-07" db="EMBL/GenBank/DDBJ databases">
        <authorList>
            <person name="McCorrison J."/>
            <person name="Sanka R."/>
            <person name="Torralba M."/>
            <person name="Gillis M."/>
            <person name="Haft D.H."/>
            <person name="Methe B."/>
            <person name="Sutton G."/>
            <person name="Nelson K.E."/>
        </authorList>
    </citation>
    <scope>NUCLEOTIDE SEQUENCE [LARGE SCALE GENOMIC DNA]</scope>
    <source>
        <strain evidence="5 6">DNF00666</strain>
    </source>
</reference>
<accession>A0A096AW58</accession>
<comment type="caution">
    <text evidence="5">The sequence shown here is derived from an EMBL/GenBank/DDBJ whole genome shotgun (WGS) entry which is preliminary data.</text>
</comment>
<evidence type="ECO:0000256" key="1">
    <source>
        <dbReference type="ARBA" id="ARBA00010529"/>
    </source>
</evidence>
<evidence type="ECO:0000256" key="3">
    <source>
        <dbReference type="ARBA" id="ARBA00023125"/>
    </source>
</evidence>
<dbReference type="PANTHER" id="PTHR33175:SF3">
    <property type="entry name" value="DNA-BINDING PROTEIN HU-BETA"/>
    <property type="match status" value="1"/>
</dbReference>
<dbReference type="GO" id="GO:0003677">
    <property type="term" value="F:DNA binding"/>
    <property type="evidence" value="ECO:0007669"/>
    <property type="project" value="UniProtKB-KW"/>
</dbReference>
<evidence type="ECO:0000256" key="4">
    <source>
        <dbReference type="RuleBase" id="RU003939"/>
    </source>
</evidence>